<dbReference type="KEGG" id="slw:BRW62_11880"/>
<proteinExistence type="predicted"/>
<dbReference type="SUPFAM" id="SSF52540">
    <property type="entry name" value="P-loop containing nucleoside triphosphate hydrolases"/>
    <property type="match status" value="1"/>
</dbReference>
<organism evidence="1 2">
    <name type="scientific">Parathermosynechococcus lividus PCC 6715</name>
    <dbReference type="NCBI Taxonomy" id="1917166"/>
    <lineage>
        <taxon>Bacteria</taxon>
        <taxon>Bacillati</taxon>
        <taxon>Cyanobacteriota</taxon>
        <taxon>Cyanophyceae</taxon>
        <taxon>Acaryochloridales</taxon>
        <taxon>Thermosynechococcaceae</taxon>
        <taxon>Parathermosynechococcus</taxon>
    </lineage>
</organism>
<evidence type="ECO:0000313" key="2">
    <source>
        <dbReference type="Proteomes" id="UP000231057"/>
    </source>
</evidence>
<keyword evidence="2" id="KW-1185">Reference proteome</keyword>
<sequence>MGVSEVLMNVFVLCTGRCGSVTFAKACSYMTNFTSAHESRTFLLGGDRLAYPDQHIEVDNRLSWFLGRLDRAYGDRAFYVHLRRDAASVARSYRERYGIWIMKAYREGILLNLPANADPLAVCLDYCDTVNSNIEFFLRDKTHTMTIDLAEIENRLSAILALDWCRRKPRGCLGMFSDAAQCLAFYSSHHDR</sequence>
<dbReference type="AlphaFoldDB" id="A0A2D2Q488"/>
<evidence type="ECO:0000313" key="1">
    <source>
        <dbReference type="EMBL" id="ATS19313.1"/>
    </source>
</evidence>
<dbReference type="Proteomes" id="UP000231057">
    <property type="component" value="Chromosome"/>
</dbReference>
<dbReference type="InterPro" id="IPR027417">
    <property type="entry name" value="P-loop_NTPase"/>
</dbReference>
<gene>
    <name evidence="1" type="ORF">BRW62_11880</name>
</gene>
<protein>
    <recommendedName>
        <fullName evidence="3">Sulfotransferase family protein</fullName>
    </recommendedName>
</protein>
<name>A0A2D2Q488_PARLV</name>
<evidence type="ECO:0008006" key="3">
    <source>
        <dbReference type="Google" id="ProtNLM"/>
    </source>
</evidence>
<dbReference type="EMBL" id="CP018092">
    <property type="protein sequence ID" value="ATS19313.1"/>
    <property type="molecule type" value="Genomic_DNA"/>
</dbReference>
<reference evidence="2" key="2">
    <citation type="journal article" date="2022" name="Front. Microbiol.">
        <title>Comparative Genomic Analysis Revealed Distinct Molecular Components and Organization of CO2-Concentrating Mechanism in Thermophilic Cyanobacteria.</title>
        <authorList>
            <person name="Tang J."/>
            <person name="Zhou H."/>
            <person name="Yao D."/>
            <person name="Riaz S."/>
            <person name="You D."/>
            <person name="Klepacz-Smolka A."/>
            <person name="Daroch M."/>
        </authorList>
    </citation>
    <scope>NUCLEOTIDE SEQUENCE [LARGE SCALE GENOMIC DNA]</scope>
    <source>
        <strain evidence="2">PCC 6715</strain>
    </source>
</reference>
<accession>A0A2D2Q488</accession>
<reference evidence="1 2" key="1">
    <citation type="submission" date="2016-11" db="EMBL/GenBank/DDBJ databases">
        <title>Complete genome sequence of thermophilic cyanobacteria strain Synechococcus sp. PCC6715.</title>
        <authorList>
            <person name="Tang J."/>
            <person name="Daroch M."/>
            <person name="Liang Y."/>
            <person name="Jiang D."/>
            <person name="Shah M."/>
        </authorList>
    </citation>
    <scope>NUCLEOTIDE SEQUENCE [LARGE SCALE GENOMIC DNA]</scope>
    <source>
        <strain evidence="1 2">PCC 6715</strain>
    </source>
</reference>